<name>A0AAW1GPT3_SAPOF</name>
<keyword evidence="2" id="KW-1185">Reference proteome</keyword>
<evidence type="ECO:0000313" key="2">
    <source>
        <dbReference type="Proteomes" id="UP001443914"/>
    </source>
</evidence>
<organism evidence="1 2">
    <name type="scientific">Saponaria officinalis</name>
    <name type="common">Common soapwort</name>
    <name type="synonym">Lychnis saponaria</name>
    <dbReference type="NCBI Taxonomy" id="3572"/>
    <lineage>
        <taxon>Eukaryota</taxon>
        <taxon>Viridiplantae</taxon>
        <taxon>Streptophyta</taxon>
        <taxon>Embryophyta</taxon>
        <taxon>Tracheophyta</taxon>
        <taxon>Spermatophyta</taxon>
        <taxon>Magnoliopsida</taxon>
        <taxon>eudicotyledons</taxon>
        <taxon>Gunneridae</taxon>
        <taxon>Pentapetalae</taxon>
        <taxon>Caryophyllales</taxon>
        <taxon>Caryophyllaceae</taxon>
        <taxon>Caryophylleae</taxon>
        <taxon>Saponaria</taxon>
    </lineage>
</organism>
<dbReference type="GO" id="GO:0005759">
    <property type="term" value="C:mitochondrial matrix"/>
    <property type="evidence" value="ECO:0007669"/>
    <property type="project" value="InterPro"/>
</dbReference>
<evidence type="ECO:0000313" key="1">
    <source>
        <dbReference type="EMBL" id="KAK9666500.1"/>
    </source>
</evidence>
<dbReference type="AlphaFoldDB" id="A0AAW1GPT3"/>
<dbReference type="InterPro" id="IPR003428">
    <property type="entry name" value="MAM33"/>
</dbReference>
<sequence>MSSAIQPLRRSILSKTKTLIQFLQIQLHFQKPISCFPQFLCFQSPIQPQIRNFGSVVSETRKSAFENLLLRLLRNEIQYELDHLQQHRVEFNGFKVDERPGEEWVSLGKFFGKSEEIKVEVTVFDGSVPLRTVGDKPGLPVEEVHLHITMIISILKKDSNRVLEFICSAWPDALEIRKLFVREKSKSPTKQPYTGPAFWELDDELQDALNVFLEERGIDNNFCVRLHNYITYKDKAEYVRWMESVQSLLERK</sequence>
<comment type="caution">
    <text evidence="1">The sequence shown here is derived from an EMBL/GenBank/DDBJ whole genome shotgun (WGS) entry which is preliminary data.</text>
</comment>
<dbReference type="Pfam" id="PF02330">
    <property type="entry name" value="MAM33"/>
    <property type="match status" value="1"/>
</dbReference>
<dbReference type="EMBL" id="JBDFQZ010000014">
    <property type="protein sequence ID" value="KAK9666500.1"/>
    <property type="molecule type" value="Genomic_DNA"/>
</dbReference>
<proteinExistence type="predicted"/>
<dbReference type="SUPFAM" id="SSF54529">
    <property type="entry name" value="Mitochondrial glycoprotein MAM33-like"/>
    <property type="match status" value="1"/>
</dbReference>
<dbReference type="Proteomes" id="UP001443914">
    <property type="component" value="Unassembled WGS sequence"/>
</dbReference>
<reference evidence="1" key="1">
    <citation type="submission" date="2024-03" db="EMBL/GenBank/DDBJ databases">
        <title>WGS assembly of Saponaria officinalis var. Norfolk2.</title>
        <authorList>
            <person name="Jenkins J."/>
            <person name="Shu S."/>
            <person name="Grimwood J."/>
            <person name="Barry K."/>
            <person name="Goodstein D."/>
            <person name="Schmutz J."/>
            <person name="Leebens-Mack J."/>
            <person name="Osbourn A."/>
        </authorList>
    </citation>
    <scope>NUCLEOTIDE SEQUENCE [LARGE SCALE GENOMIC DNA]</scope>
    <source>
        <strain evidence="1">JIC</strain>
    </source>
</reference>
<dbReference type="Gene3D" id="3.10.280.10">
    <property type="entry name" value="Mitochondrial glycoprotein"/>
    <property type="match status" value="1"/>
</dbReference>
<protein>
    <recommendedName>
        <fullName evidence="3">Mitochondrial glycoprotein</fullName>
    </recommendedName>
</protein>
<dbReference type="PANTHER" id="PTHR10826:SF36">
    <property type="entry name" value="OS08G0439900 PROTEIN"/>
    <property type="match status" value="1"/>
</dbReference>
<dbReference type="InterPro" id="IPR036561">
    <property type="entry name" value="MAM33_sf"/>
</dbReference>
<evidence type="ECO:0008006" key="3">
    <source>
        <dbReference type="Google" id="ProtNLM"/>
    </source>
</evidence>
<gene>
    <name evidence="1" type="ORF">RND81_14G188900</name>
</gene>
<accession>A0AAW1GPT3</accession>
<dbReference type="PANTHER" id="PTHR10826">
    <property type="entry name" value="COMPLEMENT COMPONENT 1"/>
    <property type="match status" value="1"/>
</dbReference>